<dbReference type="Pfam" id="PF05031">
    <property type="entry name" value="NEAT"/>
    <property type="match status" value="9"/>
</dbReference>
<feature type="region of interest" description="Disordered" evidence="4">
    <location>
        <begin position="1105"/>
        <end position="1147"/>
    </location>
</feature>
<evidence type="ECO:0000256" key="3">
    <source>
        <dbReference type="ARBA" id="ARBA00022729"/>
    </source>
</evidence>
<evidence type="ECO:0000256" key="4">
    <source>
        <dbReference type="SAM" id="MobiDB-lite"/>
    </source>
</evidence>
<dbReference type="SUPFAM" id="SSF158911">
    <property type="entry name" value="NEAT domain-like"/>
    <property type="match status" value="9"/>
</dbReference>
<feature type="region of interest" description="Disordered" evidence="4">
    <location>
        <begin position="961"/>
        <end position="993"/>
    </location>
</feature>
<feature type="region of interest" description="Disordered" evidence="4">
    <location>
        <begin position="673"/>
        <end position="705"/>
    </location>
</feature>
<keyword evidence="3" id="KW-0732">Signal</keyword>
<keyword evidence="2" id="KW-0134">Cell wall</keyword>
<evidence type="ECO:0000313" key="7">
    <source>
        <dbReference type="Proteomes" id="UP001321763"/>
    </source>
</evidence>
<feature type="compositionally biased region" description="Basic and acidic residues" evidence="4">
    <location>
        <begin position="205"/>
        <end position="227"/>
    </location>
</feature>
<feature type="region of interest" description="Disordered" evidence="4">
    <location>
        <begin position="1420"/>
        <end position="1488"/>
    </location>
</feature>
<feature type="compositionally biased region" description="Basic and acidic residues" evidence="4">
    <location>
        <begin position="1448"/>
        <end position="1459"/>
    </location>
</feature>
<feature type="compositionally biased region" description="Polar residues" evidence="4">
    <location>
        <begin position="183"/>
        <end position="204"/>
    </location>
</feature>
<feature type="region of interest" description="Disordered" evidence="4">
    <location>
        <begin position="817"/>
        <end position="849"/>
    </location>
</feature>
<feature type="domain" description="NEAT" evidence="5">
    <location>
        <begin position="561"/>
        <end position="684"/>
    </location>
</feature>
<feature type="domain" description="NEAT" evidence="5">
    <location>
        <begin position="993"/>
        <end position="1116"/>
    </location>
</feature>
<dbReference type="EMBL" id="AP026818">
    <property type="protein sequence ID" value="BDR80786.1"/>
    <property type="molecule type" value="Genomic_DNA"/>
</dbReference>
<feature type="region of interest" description="Disordered" evidence="4">
    <location>
        <begin position="529"/>
        <end position="560"/>
    </location>
</feature>
<dbReference type="Gene3D" id="2.60.40.1850">
    <property type="match status" value="9"/>
</dbReference>
<evidence type="ECO:0000259" key="5">
    <source>
        <dbReference type="PROSITE" id="PS50978"/>
    </source>
</evidence>
<comment type="subcellular location">
    <subcellularLocation>
        <location evidence="1">Secreted</location>
        <location evidence="1">Cell wall</location>
        <topology evidence="1">Peptidoglycan-anchor</topology>
    </subcellularLocation>
</comment>
<accession>A0ABC8EC92</accession>
<evidence type="ECO:0000256" key="1">
    <source>
        <dbReference type="ARBA" id="ARBA00004168"/>
    </source>
</evidence>
<sequence length="1513" mass="170268">MKLYPDINKRISIAVAGFLLMSGTHYTVKAASSVTNLPGLEINHGYNKVEAKNKSGLYELNVKTLKEDSDEASMAGGYLEKANYEIKDGKKYFILTLNRTDWMKDITATVDGTQVKPSVQTIEKNDKGEEKGKIRFEIGNLDSKVVLSINVVPMGDSKVSFKVVPEKNTVKLIQEYKEDTSKETQNTKPETKSEAQPNLSSDVKTGTKPEAEPDSGSEVKPEVKPDVKPNSNSEVKTRTNIEAAKEGLYELKGKALKEDSDEISKSNSYIDKVEYEIKDGKKYLITNFTSFDIMKNIKVIVDGKDATAEIEKTGNGKKGKVKFEVEDLDSKVKFKMTINPFLFVNRDVSFDLSLEKDTVKLIKEYNQDKPDLKTEEKPDSNLETKTDDNSEVKSDKEPEVKPNVKPGTGNKDKNEVSESVKKDINVVVLKEDSNEPSMAGQYINKNVTYIEKDGKRFFKVTVNKIDWMKDIKVSVDGQSVNYDQKQSGENADLTFEVNGENSEVLLNMNIVPIGNTKVGFRIVNSNSIKPREKPVEKPEEKPTEKPDVKSGEENKDKGETVESIKKDINVVVLKEDSNEPSMAGQYINKNVVYTEKDGKKYFTLTVNKIDWMKDIKVSVDGQSVAYDQKQSGENADLTFEVNGENSEVLLNMNIVPIGNTKVGFRIVNSNSIKPEEKPVEKPEEKPTEKPDVKPREENKDKGETVESIKKDINVLVLKEDSNEPSMAGQYINKNVVYTEKDGKKYFTLTVNKIDWMKDIKVSVDGQSVAYDQKQSGENADLTFEVNGENSEVLLNMNIVPIGNTKVGFRIVNSNSIKPEEKPVEKPEEKPTEKPDVKPREENKDKGETVESIKKDINVLVLKEDSNEPSMAGQYINKNVVYTEKDGKKYFTLTVNKIDWMKDIKVSVDGQSVAYDQKQSGENADLTFEVNGENSEVLLNMNIVPIGNTKVGFRIVNSNSIKPEEKPVEKPEEKPTEKPDVKPREENKDKGETVESIKKDINVLVLKEDSNEPSMAGQYINKNVTYIEKDGKRFFKVTVNKIDWMKDIKVSVDGQSVAYDQKQSGENADLTFEVNGENSEVLLNMNIVPIGNTKVGFRIVNSNSIKPEEKPVEKPEEKPTEKPEDKPRKGGSSSSTSSGTSNSQNGVYRVDVKILRDKDNTPSMAGQYVKDVVDYEINDNKKYIVVTIDKSNWLKNIDVEVDGGSVKYNIIDEITNSDGEKTSKIKFEVKDLDSKIKFSMNVEPMGNAKVSFRIAPDKNSMKFTGKSSTSKTKNMIRVDFTKPNIDITESGLYSLKGKFLEENEDRDSKIAQYLSENINYEVKNNKKYIIIPLKGRENDWKENVKDISIAIDGKFIKHEIINEKTDDGENISKIKFEVPNLDSKIDLNMSIIPRRNERVKGVFQPEKDTFKLLKKYEDENADNDKKEDKVENKTDVIKRNEDNTSTLDKTQKNKSDKNIETKGITNKPEVREDKTSIETEGNKLPQTGSPIGMGLMATLGMMLSGLGFKLKKEK</sequence>
<dbReference type="InterPro" id="IPR037250">
    <property type="entry name" value="NEAT_dom_sf"/>
</dbReference>
<feature type="compositionally biased region" description="Basic and acidic residues" evidence="4">
    <location>
        <begin position="1420"/>
        <end position="1441"/>
    </location>
</feature>
<dbReference type="PANTHER" id="PTHR37824:SF1">
    <property type="entry name" value="IRON-REGULATED SURFACE DETERMINANT PROTEIN C"/>
    <property type="match status" value="1"/>
</dbReference>
<feature type="region of interest" description="Disordered" evidence="4">
    <location>
        <begin position="370"/>
        <end position="417"/>
    </location>
</feature>
<name>A0ABC8EC92_CLOTA</name>
<dbReference type="InterPro" id="IPR006635">
    <property type="entry name" value="NEAT_dom"/>
</dbReference>
<feature type="compositionally biased region" description="Basic and acidic residues" evidence="4">
    <location>
        <begin position="370"/>
        <end position="402"/>
    </location>
</feature>
<organism evidence="6 7">
    <name type="scientific">Clostridium tetani</name>
    <dbReference type="NCBI Taxonomy" id="1513"/>
    <lineage>
        <taxon>Bacteria</taxon>
        <taxon>Bacillati</taxon>
        <taxon>Bacillota</taxon>
        <taxon>Clostridia</taxon>
        <taxon>Eubacteriales</taxon>
        <taxon>Clostridiaceae</taxon>
        <taxon>Clostridium</taxon>
    </lineage>
</organism>
<dbReference type="PANTHER" id="PTHR37824">
    <property type="entry name" value="IRON-REGULATED SURFACE DETERMINANT PROTEIN C"/>
    <property type="match status" value="1"/>
</dbReference>
<feature type="region of interest" description="Disordered" evidence="4">
    <location>
        <begin position="176"/>
        <end position="236"/>
    </location>
</feature>
<feature type="domain" description="NEAT" evidence="5">
    <location>
        <begin position="849"/>
        <end position="972"/>
    </location>
</feature>
<dbReference type="RefSeq" id="WP_317724910.1">
    <property type="nucleotide sequence ID" value="NZ_AP026818.1"/>
</dbReference>
<feature type="compositionally biased region" description="Low complexity" evidence="4">
    <location>
        <begin position="1129"/>
        <end position="1145"/>
    </location>
</feature>
<proteinExistence type="predicted"/>
<feature type="domain" description="NEAT" evidence="5">
    <location>
        <begin position="1142"/>
        <end position="1273"/>
    </location>
</feature>
<keyword evidence="2" id="KW-0964">Secreted</keyword>
<feature type="domain" description="NEAT" evidence="5">
    <location>
        <begin position="417"/>
        <end position="540"/>
    </location>
</feature>
<feature type="domain" description="NEAT" evidence="5">
    <location>
        <begin position="705"/>
        <end position="828"/>
    </location>
</feature>
<protein>
    <recommendedName>
        <fullName evidence="5">NEAT domain-containing protein</fullName>
    </recommendedName>
</protein>
<gene>
    <name evidence="6" type="ORF">K234311028_10320</name>
</gene>
<feature type="domain" description="NEAT" evidence="5">
    <location>
        <begin position="53"/>
        <end position="183"/>
    </location>
</feature>
<dbReference type="Proteomes" id="UP001321763">
    <property type="component" value="Chromosome"/>
</dbReference>
<dbReference type="InterPro" id="IPR050436">
    <property type="entry name" value="IsdA"/>
</dbReference>
<dbReference type="PROSITE" id="PS50978">
    <property type="entry name" value="NEAT"/>
    <property type="match status" value="9"/>
</dbReference>
<feature type="compositionally biased region" description="Basic and acidic residues" evidence="4">
    <location>
        <begin position="1467"/>
        <end position="1480"/>
    </location>
</feature>
<dbReference type="SMART" id="SM00725">
    <property type="entry name" value="NEAT"/>
    <property type="match status" value="9"/>
</dbReference>
<evidence type="ECO:0000256" key="2">
    <source>
        <dbReference type="ARBA" id="ARBA00022512"/>
    </source>
</evidence>
<feature type="domain" description="NEAT" evidence="5">
    <location>
        <begin position="1287"/>
        <end position="1422"/>
    </location>
</feature>
<feature type="domain" description="NEAT" evidence="5">
    <location>
        <begin position="244"/>
        <end position="372"/>
    </location>
</feature>
<feature type="compositionally biased region" description="Basic and acidic residues" evidence="4">
    <location>
        <begin position="1105"/>
        <end position="1127"/>
    </location>
</feature>
<evidence type="ECO:0000313" key="6">
    <source>
        <dbReference type="EMBL" id="BDR80786.1"/>
    </source>
</evidence>
<reference evidence="6 7" key="1">
    <citation type="submission" date="2022-09" db="EMBL/GenBank/DDBJ databases">
        <title>complete genome sequences of Clostridium tetani str. KHSU-234311-028 isolated from soil.</title>
        <authorList>
            <person name="Sekizuka T."/>
            <person name="Shitada C."/>
            <person name="Takahashi M."/>
            <person name="Kuroda M."/>
        </authorList>
    </citation>
    <scope>NUCLEOTIDE SEQUENCE [LARGE SCALE GENOMIC DNA]</scope>
    <source>
        <strain evidence="6 7">KHSU-234311-028</strain>
    </source>
</reference>
<dbReference type="CDD" id="cd06920">
    <property type="entry name" value="NEAT"/>
    <property type="match status" value="9"/>
</dbReference>